<dbReference type="EC" id="3.1.11.6" evidence="5"/>
<comment type="catalytic activity">
    <reaction evidence="5 6">
        <text>Exonucleolytic cleavage in either 5'- to 3'- or 3'- to 5'-direction to yield nucleoside 5'-phosphates.</text>
        <dbReference type="EC" id="3.1.11.6"/>
    </reaction>
</comment>
<dbReference type="NCBIfam" id="TIGR00237">
    <property type="entry name" value="xseA"/>
    <property type="match status" value="1"/>
</dbReference>
<evidence type="ECO:0000256" key="5">
    <source>
        <dbReference type="HAMAP-Rule" id="MF_00378"/>
    </source>
</evidence>
<evidence type="ECO:0000259" key="8">
    <source>
        <dbReference type="Pfam" id="PF13742"/>
    </source>
</evidence>
<keyword evidence="1 5" id="KW-0963">Cytoplasm</keyword>
<comment type="subcellular location">
    <subcellularLocation>
        <location evidence="5 6">Cytoplasm</location>
    </subcellularLocation>
</comment>
<evidence type="ECO:0000256" key="6">
    <source>
        <dbReference type="RuleBase" id="RU004355"/>
    </source>
</evidence>
<keyword evidence="2 5" id="KW-0540">Nuclease</keyword>
<dbReference type="InterPro" id="IPR025824">
    <property type="entry name" value="OB-fold_nuc-bd_dom"/>
</dbReference>
<evidence type="ECO:0000313" key="10">
    <source>
        <dbReference type="Proteomes" id="UP000465601"/>
    </source>
</evidence>
<dbReference type="InterPro" id="IPR020579">
    <property type="entry name" value="Exonuc_VII_lsu_C"/>
</dbReference>
<name>A0A833HME3_9FIRM</name>
<dbReference type="EMBL" id="WBZB01000040">
    <property type="protein sequence ID" value="KAB3527568.1"/>
    <property type="molecule type" value="Genomic_DNA"/>
</dbReference>
<dbReference type="OrthoDB" id="9802795at2"/>
<evidence type="ECO:0000256" key="3">
    <source>
        <dbReference type="ARBA" id="ARBA00022801"/>
    </source>
</evidence>
<evidence type="ECO:0000259" key="7">
    <source>
        <dbReference type="Pfam" id="PF02601"/>
    </source>
</evidence>
<evidence type="ECO:0000256" key="2">
    <source>
        <dbReference type="ARBA" id="ARBA00022722"/>
    </source>
</evidence>
<accession>A0A833HME3</accession>
<dbReference type="GO" id="GO:0009318">
    <property type="term" value="C:exodeoxyribonuclease VII complex"/>
    <property type="evidence" value="ECO:0007669"/>
    <property type="project" value="UniProtKB-UniRule"/>
</dbReference>
<comment type="subunit">
    <text evidence="5">Heterooligomer composed of large and small subunits.</text>
</comment>
<dbReference type="AlphaFoldDB" id="A0A833HME3"/>
<sequence>MQLRILSVSELNQYIKRVLTNDPILFNLKVQGEISNFKHHNSGHMYFTLKDEGNRISCVMFKSNAKKLKFKVKEGMKVTLAGYISIFERDGQYQLYANSMEPMGVGALYLAFQQLKEKLEKEGLFDKTVKKKLPYLPKKIGVITSPTGAAIRDILSIITRRFPNIHIVVYPVLVQGEGAAKDIASAINKANLDTELEVLIVGRGGGSIEELWAFNEEIVARSIYRSRIPVISAVGHETDFTIADFVADLRAPTPSAAAELAVPEYRELILQLEIRKRRLELIIKNRLNTLKDRLKAVETSYPFKYPMDKINTLRQNLDTNYQYLCKAMAEYPKELRKDLLFTGERLNTLSPLSVLSRGFAVAMKTDGRILRSVKDIQEDEDINLRLRDGEVTCLVKEIKVGKIES</sequence>
<comment type="function">
    <text evidence="5">Bidirectionally degrades single-stranded DNA into large acid-insoluble oligonucleotides, which are then degraded further into small acid-soluble oligonucleotides.</text>
</comment>
<dbReference type="Pfam" id="PF13742">
    <property type="entry name" value="tRNA_anti_2"/>
    <property type="match status" value="1"/>
</dbReference>
<dbReference type="GO" id="GO:0006308">
    <property type="term" value="P:DNA catabolic process"/>
    <property type="evidence" value="ECO:0007669"/>
    <property type="project" value="UniProtKB-UniRule"/>
</dbReference>
<keyword evidence="10" id="KW-1185">Reference proteome</keyword>
<keyword evidence="4 5" id="KW-0269">Exonuclease</keyword>
<evidence type="ECO:0000256" key="1">
    <source>
        <dbReference type="ARBA" id="ARBA00022490"/>
    </source>
</evidence>
<reference evidence="9 10" key="1">
    <citation type="submission" date="2019-10" db="EMBL/GenBank/DDBJ databases">
        <title>Alkaliphilus serpentinus sp. nov. and Alkaliphilus pronyensis sp. nov., two novel anaerobic alkaliphilic species isolated from the serpentinized-hosted hydrothermal field of the Prony Bay (New Caledonia).</title>
        <authorList>
            <person name="Postec A."/>
        </authorList>
    </citation>
    <scope>NUCLEOTIDE SEQUENCE [LARGE SCALE GENOMIC DNA]</scope>
    <source>
        <strain evidence="9 10">LacT</strain>
    </source>
</reference>
<dbReference type="GO" id="GO:0008855">
    <property type="term" value="F:exodeoxyribonuclease VII activity"/>
    <property type="evidence" value="ECO:0007669"/>
    <property type="project" value="UniProtKB-UniRule"/>
</dbReference>
<organism evidence="9 10">
    <name type="scientific">Alkaliphilus serpentinus</name>
    <dbReference type="NCBI Taxonomy" id="1482731"/>
    <lineage>
        <taxon>Bacteria</taxon>
        <taxon>Bacillati</taxon>
        <taxon>Bacillota</taxon>
        <taxon>Clostridia</taxon>
        <taxon>Peptostreptococcales</taxon>
        <taxon>Natronincolaceae</taxon>
        <taxon>Alkaliphilus</taxon>
    </lineage>
</organism>
<keyword evidence="3 5" id="KW-0378">Hydrolase</keyword>
<dbReference type="InterPro" id="IPR003753">
    <property type="entry name" value="Exonuc_VII_L"/>
</dbReference>
<proteinExistence type="inferred from homology"/>
<dbReference type="HAMAP" id="MF_00378">
    <property type="entry name" value="Exonuc_7_L"/>
    <property type="match status" value="1"/>
</dbReference>
<dbReference type="Pfam" id="PF02601">
    <property type="entry name" value="Exonuc_VII_L"/>
    <property type="match status" value="1"/>
</dbReference>
<dbReference type="Proteomes" id="UP000465601">
    <property type="component" value="Unassembled WGS sequence"/>
</dbReference>
<feature type="domain" description="OB-fold nucleic acid binding" evidence="8">
    <location>
        <begin position="6"/>
        <end position="101"/>
    </location>
</feature>
<dbReference type="CDD" id="cd04489">
    <property type="entry name" value="ExoVII_LU_OBF"/>
    <property type="match status" value="1"/>
</dbReference>
<dbReference type="GO" id="GO:0005737">
    <property type="term" value="C:cytoplasm"/>
    <property type="evidence" value="ECO:0007669"/>
    <property type="project" value="UniProtKB-SubCell"/>
</dbReference>
<comment type="similarity">
    <text evidence="5 6">Belongs to the XseA family.</text>
</comment>
<dbReference type="RefSeq" id="WP_151866462.1">
    <property type="nucleotide sequence ID" value="NZ_WBZB01000040.1"/>
</dbReference>
<comment type="caution">
    <text evidence="9">The sequence shown here is derived from an EMBL/GenBank/DDBJ whole genome shotgun (WGS) entry which is preliminary data.</text>
</comment>
<dbReference type="GO" id="GO:0003676">
    <property type="term" value="F:nucleic acid binding"/>
    <property type="evidence" value="ECO:0007669"/>
    <property type="project" value="InterPro"/>
</dbReference>
<feature type="domain" description="Exonuclease VII large subunit C-terminal" evidence="7">
    <location>
        <begin position="124"/>
        <end position="336"/>
    </location>
</feature>
<evidence type="ECO:0000256" key="4">
    <source>
        <dbReference type="ARBA" id="ARBA00022839"/>
    </source>
</evidence>
<gene>
    <name evidence="5" type="primary">xseA</name>
    <name evidence="9" type="ORF">F8153_11305</name>
</gene>
<dbReference type="PANTHER" id="PTHR30008:SF0">
    <property type="entry name" value="EXODEOXYRIBONUCLEASE 7 LARGE SUBUNIT"/>
    <property type="match status" value="1"/>
</dbReference>
<protein>
    <recommendedName>
        <fullName evidence="5">Exodeoxyribonuclease 7 large subunit</fullName>
        <ecNumber evidence="5">3.1.11.6</ecNumber>
    </recommendedName>
    <alternativeName>
        <fullName evidence="5">Exodeoxyribonuclease VII large subunit</fullName>
        <shortName evidence="5">Exonuclease VII large subunit</shortName>
    </alternativeName>
</protein>
<evidence type="ECO:0000313" key="9">
    <source>
        <dbReference type="EMBL" id="KAB3527568.1"/>
    </source>
</evidence>
<dbReference type="PANTHER" id="PTHR30008">
    <property type="entry name" value="EXODEOXYRIBONUCLEASE 7 LARGE SUBUNIT"/>
    <property type="match status" value="1"/>
</dbReference>